<dbReference type="SUPFAM" id="SSF52047">
    <property type="entry name" value="RNI-like"/>
    <property type="match status" value="1"/>
</dbReference>
<proteinExistence type="predicted"/>
<dbReference type="RefSeq" id="XP_012333953.1">
    <property type="nucleotide sequence ID" value="XM_012478530.1"/>
</dbReference>
<keyword evidence="1" id="KW-0732">Signal</keyword>
<dbReference type="Proteomes" id="UP000054561">
    <property type="component" value="Unassembled WGS sequence"/>
</dbReference>
<dbReference type="VEuPathDB" id="PlasmoDB:AK88_00886"/>
<dbReference type="InterPro" id="IPR032675">
    <property type="entry name" value="LRR_dom_sf"/>
</dbReference>
<evidence type="ECO:0000256" key="1">
    <source>
        <dbReference type="ARBA" id="ARBA00022729"/>
    </source>
</evidence>
<dbReference type="GeneID" id="24266200"/>
<dbReference type="PANTHER" id="PTHR24373">
    <property type="entry name" value="SLIT RELATED LEUCINE-RICH REPEAT NEURONAL PROTEIN"/>
    <property type="match status" value="1"/>
</dbReference>
<dbReference type="InterPro" id="IPR001611">
    <property type="entry name" value="Leu-rich_rpt"/>
</dbReference>
<dbReference type="Gene3D" id="3.80.10.10">
    <property type="entry name" value="Ribonuclease Inhibitor"/>
    <property type="match status" value="1"/>
</dbReference>
<sequence>MKEAARVLGRGMPLDVACYHGAEGDCGEEWGYPERTFVYMERTDEPSGACTNVILNFKKLKLRSEQNVAQMVRQNRATILDALKKAEVGIAADGSNKIGIPSLKNKEVESGKCDNQEKAKNLIVWELDLSWNYFTHLSIDNILCVLIENEIIGEGSVLKVHNLKTINIQKNLLIIFPYWGKYKLENLLHLCLSHNEICELAPMDGSSTPAKMETRPPCGINVERDPLFVAETKGEHPSEEGALNWQAPNLTHLYLQHNKITSLHFVKYLLNGHKNISHINISFNRIKWFSYFPFLANLKQFDLSFNTQLSCLRGDKEVEGKRVDNLFSAYDHEGEGGQNGYERSNFFNMPSRGDKKLSHQNLVVTLKCFFPNLESINLKHTPLCST</sequence>
<keyword evidence="3" id="KW-1185">Reference proteome</keyword>
<dbReference type="PROSITE" id="PS51450">
    <property type="entry name" value="LRR"/>
    <property type="match status" value="2"/>
</dbReference>
<organism evidence="2 3">
    <name type="scientific">Plasmodium fragile</name>
    <dbReference type="NCBI Taxonomy" id="5857"/>
    <lineage>
        <taxon>Eukaryota</taxon>
        <taxon>Sar</taxon>
        <taxon>Alveolata</taxon>
        <taxon>Apicomplexa</taxon>
        <taxon>Aconoidasida</taxon>
        <taxon>Haemosporida</taxon>
        <taxon>Plasmodiidae</taxon>
        <taxon>Plasmodium</taxon>
        <taxon>Plasmodium (Plasmodium)</taxon>
    </lineage>
</organism>
<dbReference type="InterPro" id="IPR050328">
    <property type="entry name" value="Dev_Immune_Receptor"/>
</dbReference>
<dbReference type="OrthoDB" id="1055097at2759"/>
<name>A0A0D9QR65_PLAFR</name>
<protein>
    <recommendedName>
        <fullName evidence="4">Leucine-rich repeat protein</fullName>
    </recommendedName>
</protein>
<gene>
    <name evidence="2" type="ORF">AK88_00886</name>
</gene>
<dbReference type="OMA" id="NWQAPNL"/>
<dbReference type="AlphaFoldDB" id="A0A0D9QR65"/>
<accession>A0A0D9QR65</accession>
<evidence type="ECO:0008006" key="4">
    <source>
        <dbReference type="Google" id="ProtNLM"/>
    </source>
</evidence>
<dbReference type="EMBL" id="KQ001651">
    <property type="protein sequence ID" value="KJP89443.1"/>
    <property type="molecule type" value="Genomic_DNA"/>
</dbReference>
<dbReference type="PANTHER" id="PTHR24373:SF275">
    <property type="entry name" value="TIR DOMAIN-CONTAINING PROTEIN"/>
    <property type="match status" value="1"/>
</dbReference>
<evidence type="ECO:0000313" key="2">
    <source>
        <dbReference type="EMBL" id="KJP89443.1"/>
    </source>
</evidence>
<evidence type="ECO:0000313" key="3">
    <source>
        <dbReference type="Proteomes" id="UP000054561"/>
    </source>
</evidence>
<reference evidence="2 3" key="1">
    <citation type="submission" date="2014-03" db="EMBL/GenBank/DDBJ databases">
        <title>The Genome Sequence of Plasmodium fragile nilgiri.</title>
        <authorList>
            <consortium name="The Broad Institute Genomics Platform"/>
            <consortium name="The Broad Institute Genome Sequencing Center for Infectious Disease"/>
            <person name="Neafsey D."/>
            <person name="Duraisingh M."/>
            <person name="Young S.K."/>
            <person name="Zeng Q."/>
            <person name="Gargeya S."/>
            <person name="Abouelleil A."/>
            <person name="Alvarado L."/>
            <person name="Chapman S.B."/>
            <person name="Gainer-Dewar J."/>
            <person name="Goldberg J."/>
            <person name="Griggs A."/>
            <person name="Gujja S."/>
            <person name="Hansen M."/>
            <person name="Howarth C."/>
            <person name="Imamovic A."/>
            <person name="Larimer J."/>
            <person name="Pearson M."/>
            <person name="Poon T.W."/>
            <person name="Priest M."/>
            <person name="Roberts A."/>
            <person name="Saif S."/>
            <person name="Shea T."/>
            <person name="Sykes S."/>
            <person name="Wortman J."/>
            <person name="Nusbaum C."/>
            <person name="Birren B."/>
        </authorList>
    </citation>
    <scope>NUCLEOTIDE SEQUENCE [LARGE SCALE GENOMIC DNA]</scope>
    <source>
        <strain evidence="3">nilgiri</strain>
    </source>
</reference>